<feature type="domain" description="Trichome birefringence-like C-terminal" evidence="9">
    <location>
        <begin position="314"/>
        <end position="605"/>
    </location>
</feature>
<feature type="transmembrane region" description="Helical" evidence="8">
    <location>
        <begin position="34"/>
        <end position="54"/>
    </location>
</feature>
<evidence type="ECO:0000256" key="8">
    <source>
        <dbReference type="SAM" id="Phobius"/>
    </source>
</evidence>
<evidence type="ECO:0000256" key="6">
    <source>
        <dbReference type="ARBA" id="ARBA00023136"/>
    </source>
</evidence>
<dbReference type="InterPro" id="IPR029962">
    <property type="entry name" value="TBL"/>
</dbReference>
<gene>
    <name evidence="11" type="ORF">R1sor_025949</name>
</gene>
<feature type="region of interest" description="Disordered" evidence="7">
    <location>
        <begin position="90"/>
        <end position="255"/>
    </location>
</feature>
<organism evidence="11 12">
    <name type="scientific">Riccia sorocarpa</name>
    <dbReference type="NCBI Taxonomy" id="122646"/>
    <lineage>
        <taxon>Eukaryota</taxon>
        <taxon>Viridiplantae</taxon>
        <taxon>Streptophyta</taxon>
        <taxon>Embryophyta</taxon>
        <taxon>Marchantiophyta</taxon>
        <taxon>Marchantiopsida</taxon>
        <taxon>Marchantiidae</taxon>
        <taxon>Marchantiales</taxon>
        <taxon>Ricciaceae</taxon>
        <taxon>Riccia</taxon>
    </lineage>
</organism>
<keyword evidence="12" id="KW-1185">Reference proteome</keyword>
<feature type="region of interest" description="Disordered" evidence="7">
    <location>
        <begin position="1"/>
        <end position="25"/>
    </location>
</feature>
<dbReference type="InterPro" id="IPR025846">
    <property type="entry name" value="TBL_N"/>
</dbReference>
<keyword evidence="4" id="KW-0735">Signal-anchor</keyword>
<proteinExistence type="inferred from homology"/>
<sequence>MTVYNDENSPKKAAPAHGHKWPEQRRRDDSKNKICAWILVVLLPFLLVKLVFFYTSPFLLFSPAERNQAELTTELEFASPAFIPSRDEEIVAGSKKSPTSELISDSGTDSSVQYETESKTPVLVVPPTHQEVDESEAVEAVGLSPQAQQPSGEEELSEQPSKQEEQQEEKEQVDSPSELTPMEPVDEDSPQDNGKKDDEKWEAPPEQEKAADDKRQPEEPVDEDSPQDNEKKDAEKWEAPPKQEDTISSNASALAPAESKGCDLYDGEWVYDPEGPLYTNRSCFLIQSYQNCMLNGRSDSAYLHWKWKPRHCDLPRFDARRFMEIFRGKSIGFVGDSLSRNQMQSLLCMLSQLEIPEKLYQSPDDKSVRWLFTTYNVTLGTVWSPYLLKAVEVEEVKEFIEQYNLYTDTLDDGWTSVMNDFDVMVLSIGQWFFKSAVFIQNDEIIGCHYCPGRNLTEVGFAFAFRAAVRQVLEKVARDYRGFTIMSTFALDHFENGSWSNGGSCTREQPLKEGEKVLDGINYEMHQVVIEEYDSIVERRRRNRKRVEFGLLDVTVLSLLRADGHPGPWRIYNPYDGVAPGAHVKNDCLHWCLPGPVDTWNQLLLEILSNQKN</sequence>
<dbReference type="Proteomes" id="UP001633002">
    <property type="component" value="Unassembled WGS sequence"/>
</dbReference>
<comment type="caution">
    <text evidence="11">The sequence shown here is derived from an EMBL/GenBank/DDBJ whole genome shotgun (WGS) entry which is preliminary data.</text>
</comment>
<feature type="compositionally biased region" description="Basic and acidic residues" evidence="7">
    <location>
        <begin position="228"/>
        <end position="245"/>
    </location>
</feature>
<name>A0ABD3GDQ1_9MARC</name>
<protein>
    <recommendedName>
        <fullName evidence="13">Trichome birefringence-like N-terminal domain-containing protein</fullName>
    </recommendedName>
</protein>
<dbReference type="EMBL" id="JBJQOH010000008">
    <property type="protein sequence ID" value="KAL3676001.1"/>
    <property type="molecule type" value="Genomic_DNA"/>
</dbReference>
<feature type="compositionally biased region" description="Polar residues" evidence="7">
    <location>
        <begin position="96"/>
        <end position="115"/>
    </location>
</feature>
<dbReference type="GO" id="GO:0016020">
    <property type="term" value="C:membrane"/>
    <property type="evidence" value="ECO:0007669"/>
    <property type="project" value="UniProtKB-SubCell"/>
</dbReference>
<dbReference type="InterPro" id="IPR026057">
    <property type="entry name" value="TBL_C"/>
</dbReference>
<evidence type="ECO:0000256" key="2">
    <source>
        <dbReference type="ARBA" id="ARBA00007727"/>
    </source>
</evidence>
<evidence type="ECO:0000313" key="12">
    <source>
        <dbReference type="Proteomes" id="UP001633002"/>
    </source>
</evidence>
<keyword evidence="6 8" id="KW-0472">Membrane</keyword>
<comment type="similarity">
    <text evidence="2">Belongs to the PC-esterase family. TBL subfamily.</text>
</comment>
<evidence type="ECO:0000256" key="7">
    <source>
        <dbReference type="SAM" id="MobiDB-lite"/>
    </source>
</evidence>
<dbReference type="Pfam" id="PF14416">
    <property type="entry name" value="PMR5N"/>
    <property type="match status" value="1"/>
</dbReference>
<dbReference type="AlphaFoldDB" id="A0ABD3GDQ1"/>
<evidence type="ECO:0000259" key="9">
    <source>
        <dbReference type="Pfam" id="PF13839"/>
    </source>
</evidence>
<evidence type="ECO:0000256" key="1">
    <source>
        <dbReference type="ARBA" id="ARBA00004167"/>
    </source>
</evidence>
<reference evidence="11 12" key="1">
    <citation type="submission" date="2024-09" db="EMBL/GenBank/DDBJ databases">
        <title>Chromosome-scale assembly of Riccia sorocarpa.</title>
        <authorList>
            <person name="Paukszto L."/>
        </authorList>
    </citation>
    <scope>NUCLEOTIDE SEQUENCE [LARGE SCALE GENOMIC DNA]</scope>
    <source>
        <strain evidence="11">LP-2024</strain>
        <tissue evidence="11">Aerial parts of the thallus</tissue>
    </source>
</reference>
<dbReference type="PANTHER" id="PTHR32285:SF48">
    <property type="entry name" value="PROTEIN TRICHOME BIREFRINGENCE-LIKE 19"/>
    <property type="match status" value="1"/>
</dbReference>
<comment type="subcellular location">
    <subcellularLocation>
        <location evidence="1">Membrane</location>
        <topology evidence="1">Single-pass membrane protein</topology>
    </subcellularLocation>
</comment>
<evidence type="ECO:0000256" key="5">
    <source>
        <dbReference type="ARBA" id="ARBA00022989"/>
    </source>
</evidence>
<feature type="compositionally biased region" description="Basic and acidic residues" evidence="7">
    <location>
        <begin position="161"/>
        <end position="173"/>
    </location>
</feature>
<evidence type="ECO:0000256" key="4">
    <source>
        <dbReference type="ARBA" id="ARBA00022968"/>
    </source>
</evidence>
<feature type="compositionally biased region" description="Basic and acidic residues" evidence="7">
    <location>
        <begin position="193"/>
        <end position="218"/>
    </location>
</feature>
<dbReference type="PANTHER" id="PTHR32285">
    <property type="entry name" value="PROTEIN TRICHOME BIREFRINGENCE-LIKE 9-RELATED"/>
    <property type="match status" value="1"/>
</dbReference>
<evidence type="ECO:0000259" key="10">
    <source>
        <dbReference type="Pfam" id="PF14416"/>
    </source>
</evidence>
<evidence type="ECO:0000313" key="11">
    <source>
        <dbReference type="EMBL" id="KAL3676001.1"/>
    </source>
</evidence>
<feature type="domain" description="Trichome birefringence-like N-terminal" evidence="10">
    <location>
        <begin position="261"/>
        <end position="313"/>
    </location>
</feature>
<keyword evidence="3 8" id="KW-0812">Transmembrane</keyword>
<evidence type="ECO:0000256" key="3">
    <source>
        <dbReference type="ARBA" id="ARBA00022692"/>
    </source>
</evidence>
<keyword evidence="5 8" id="KW-1133">Transmembrane helix</keyword>
<accession>A0ABD3GDQ1</accession>
<evidence type="ECO:0008006" key="13">
    <source>
        <dbReference type="Google" id="ProtNLM"/>
    </source>
</evidence>
<dbReference type="Pfam" id="PF13839">
    <property type="entry name" value="PC-Esterase"/>
    <property type="match status" value="1"/>
</dbReference>